<dbReference type="RefSeq" id="WP_013059532.1">
    <property type="nucleotide sequence ID" value="NZ_BCVB01000008.1"/>
</dbReference>
<reference evidence="2 3" key="1">
    <citation type="journal article" date="2015" name="Genome Announc.">
        <title>Complete genome sequences for 35 biothreat assay-relevant bacillus species.</title>
        <authorList>
            <person name="Johnson S.L."/>
            <person name="Daligault H.E."/>
            <person name="Davenport K.W."/>
            <person name="Jaissle J."/>
            <person name="Frey K.G."/>
            <person name="Ladner J.T."/>
            <person name="Broomall S.M."/>
            <person name="Bishop-Lilly K.A."/>
            <person name="Bruce D.C."/>
            <person name="Gibbons H.S."/>
            <person name="Coyne S.R."/>
            <person name="Lo C.C."/>
            <person name="Meincke L."/>
            <person name="Munk A.C."/>
            <person name="Koroleva G.I."/>
            <person name="Rosenzweig C.N."/>
            <person name="Palacios G.F."/>
            <person name="Redden C.L."/>
            <person name="Minogue T.D."/>
            <person name="Chain P.S."/>
        </authorList>
    </citation>
    <scope>NUCLEOTIDE SEQUENCE [LARGE SCALE GENOMIC DNA]</scope>
    <source>
        <strain evidence="3">ATCC 14581 / DSM 32 / JCM 2506 / NBRC 15308 / NCIMB 9376 / NCTC 10342 / NRRL B-14308 / VKM B-512</strain>
    </source>
</reference>
<dbReference type="Gene3D" id="3.40.50.1820">
    <property type="entry name" value="alpha/beta hydrolase"/>
    <property type="match status" value="1"/>
</dbReference>
<evidence type="ECO:0000313" key="3">
    <source>
        <dbReference type="Proteomes" id="UP000031829"/>
    </source>
</evidence>
<dbReference type="InterPro" id="IPR029058">
    <property type="entry name" value="AB_hydrolase_fold"/>
</dbReference>
<dbReference type="EMBL" id="CP009920">
    <property type="protein sequence ID" value="AJI20296.1"/>
    <property type="molecule type" value="Genomic_DNA"/>
</dbReference>
<gene>
    <name evidence="2" type="primary">ytpA</name>
    <name evidence="2" type="ORF">BG04_1847</name>
</gene>
<dbReference type="GeneID" id="93645312"/>
<evidence type="ECO:0000259" key="1">
    <source>
        <dbReference type="Pfam" id="PF12146"/>
    </source>
</evidence>
<evidence type="ECO:0000313" key="2">
    <source>
        <dbReference type="EMBL" id="AJI20296.1"/>
    </source>
</evidence>
<name>A0A0B6A9R7_PRIM2</name>
<dbReference type="AlphaFoldDB" id="A0A0B6A9R7"/>
<accession>A0A0B6A9R7</accession>
<dbReference type="Proteomes" id="UP000031829">
    <property type="component" value="Chromosome"/>
</dbReference>
<protein>
    <submittedName>
        <fullName evidence="2">Phospholipase ytpA</fullName>
    </submittedName>
</protein>
<dbReference type="FunFam" id="3.40.50.1820:FF:000154">
    <property type="entry name" value="Alpha/beta hydrolase"/>
    <property type="match status" value="1"/>
</dbReference>
<dbReference type="KEGG" id="bmeg:BG04_1847"/>
<dbReference type="SUPFAM" id="SSF53474">
    <property type="entry name" value="alpha/beta-Hydrolases"/>
    <property type="match status" value="1"/>
</dbReference>
<proteinExistence type="predicted"/>
<organism evidence="2 3">
    <name type="scientific">Priestia megaterium (strain ATCC 14581 / DSM 32 / CCUG 1817 / JCM 2506 / NBRC 15308 / NCIMB 9376 / NCTC 10342 / NRRL B-14308 / VKM B-512 / Ford 19)</name>
    <name type="common">Bacillus megaterium</name>
    <dbReference type="NCBI Taxonomy" id="1348623"/>
    <lineage>
        <taxon>Bacteria</taxon>
        <taxon>Bacillati</taxon>
        <taxon>Bacillota</taxon>
        <taxon>Bacilli</taxon>
        <taxon>Bacillales</taxon>
        <taxon>Bacillaceae</taxon>
        <taxon>Priestia</taxon>
    </lineage>
</organism>
<feature type="domain" description="Serine aminopeptidase S33" evidence="1">
    <location>
        <begin position="8"/>
        <end position="242"/>
    </location>
</feature>
<dbReference type="InterPro" id="IPR051044">
    <property type="entry name" value="MAG_DAG_Lipase"/>
</dbReference>
<dbReference type="Pfam" id="PF12146">
    <property type="entry name" value="Hydrolase_4"/>
    <property type="match status" value="1"/>
</dbReference>
<dbReference type="InterPro" id="IPR022742">
    <property type="entry name" value="Hydrolase_4"/>
</dbReference>
<dbReference type="PANTHER" id="PTHR11614">
    <property type="entry name" value="PHOSPHOLIPASE-RELATED"/>
    <property type="match status" value="1"/>
</dbReference>
<sequence length="258" mass="30157">MHKWEAVNPKGVIVMVHGAAEHHGRYRWLIEMWRSVGMHVIMGDLPGQGLTTRRRGHILSFDEYVYEVEEWVREAQKYDLPIFLLGHSMGGLAVIRTLQTKNLPIWGAILSSPCLGLKEQVPAYLDMLSKGLNKVMPNKLFDLGLTVEKATRNQEVRDEDENDSLYVTKVSVRWYRELIQAVNLAFKDIDRLPDVPLLVMQAGEDKIIEKLIVRQWFDEIELSEKIYKEWSQLYHEIFNEPEREYVFTYAKSFVDLHI</sequence>
<dbReference type="HOGENOM" id="CLU_026209_7_2_9"/>